<accession>A0A9W4TFL7</accession>
<dbReference type="InterPro" id="IPR010333">
    <property type="entry name" value="VirJ"/>
</dbReference>
<dbReference type="AlphaFoldDB" id="A0A9W4TFL7"/>
<dbReference type="KEGG" id="fcs:TRV642_1684"/>
<dbReference type="Gene3D" id="3.40.50.1820">
    <property type="entry name" value="alpha/beta hydrolase"/>
    <property type="match status" value="2"/>
</dbReference>
<feature type="domain" description="Bacterial virulence" evidence="2">
    <location>
        <begin position="46"/>
        <end position="140"/>
    </location>
</feature>
<evidence type="ECO:0000259" key="2">
    <source>
        <dbReference type="Pfam" id="PF06057"/>
    </source>
</evidence>
<dbReference type="Pfam" id="PF06057">
    <property type="entry name" value="VirJ"/>
    <property type="match status" value="2"/>
</dbReference>
<dbReference type="PIRSF" id="PIRSF029063">
    <property type="entry name" value="IV_sec_VirJ"/>
    <property type="match status" value="1"/>
</dbReference>
<feature type="domain" description="Bacterial virulence" evidence="2">
    <location>
        <begin position="290"/>
        <end position="475"/>
    </location>
</feature>
<evidence type="ECO:0000256" key="1">
    <source>
        <dbReference type="SAM" id="SignalP"/>
    </source>
</evidence>
<evidence type="ECO:0000313" key="4">
    <source>
        <dbReference type="Proteomes" id="UP001152749"/>
    </source>
</evidence>
<feature type="signal peptide" evidence="1">
    <location>
        <begin position="1"/>
        <end position="20"/>
    </location>
</feature>
<dbReference type="SUPFAM" id="SSF53474">
    <property type="entry name" value="alpha/beta-Hydrolases"/>
    <property type="match status" value="2"/>
</dbReference>
<dbReference type="EMBL" id="OX336425">
    <property type="protein sequence ID" value="CAI2766629.1"/>
    <property type="molecule type" value="Genomic_DNA"/>
</dbReference>
<protein>
    <recommendedName>
        <fullName evidence="2">Bacterial virulence domain-containing protein</fullName>
    </recommendedName>
</protein>
<dbReference type="Proteomes" id="UP001152749">
    <property type="component" value="Chromosome"/>
</dbReference>
<evidence type="ECO:0000313" key="3">
    <source>
        <dbReference type="EMBL" id="CAI2766629.1"/>
    </source>
</evidence>
<gene>
    <name evidence="3" type="ORF">TRV642_1684</name>
</gene>
<sequence>MNKIITLLLSVFIFSTNAFALTADTIRIGAFGKIMIYKPKKEPTAVVLFVSGDGGWNSGVVEMAKNIVDQGAVVAGIDIQHYFKEIKKEKSKCYYPAGDFEELSLLLQKKIKMKQYLKPILAGYSSGATLIYGMLAQAPANTFSGAIALGFCPDIETDRTLCDGTGLTSHVLKEGKAYFLEKTEKLSAPFIVLQGTTDQVCNYADTKKYMEGMKQGKLITLLKVGHGFSVTKNWLPQFIDAFREILNTPTYSEQKSQQNSLLKEQHLTPLPFEMPLTLIPTKNKDEALPIAFLISGDGGWTSFDQSVGEALAEKGIAVIGLDAQKYFWNAKTPGETSNAIAKAVEHYLQQWDRKTFILAGYSFGASVIPFAAGNFSEALKEKLKGLYLLSPDVKADFEIHIADMLSMESSNDTYDVISETKKVKSYNPICFFGDEEDAATRNKFSESGIKTIELPGSHHYNNDYNKVAESILKEIK</sequence>
<dbReference type="InterPro" id="IPR011225">
    <property type="entry name" value="IV_sec_VirJ"/>
</dbReference>
<organism evidence="3 4">
    <name type="scientific">Flavobacterium collinsii</name>
    <dbReference type="NCBI Taxonomy" id="1114861"/>
    <lineage>
        <taxon>Bacteria</taxon>
        <taxon>Pseudomonadati</taxon>
        <taxon>Bacteroidota</taxon>
        <taxon>Flavobacteriia</taxon>
        <taxon>Flavobacteriales</taxon>
        <taxon>Flavobacteriaceae</taxon>
        <taxon>Flavobacterium</taxon>
    </lineage>
</organism>
<keyword evidence="1" id="KW-0732">Signal</keyword>
<reference evidence="3" key="1">
    <citation type="submission" date="2022-09" db="EMBL/GenBank/DDBJ databases">
        <authorList>
            <person name="Duchaud E."/>
        </authorList>
    </citation>
    <scope>NUCLEOTIDE SEQUENCE</scope>
    <source>
        <strain evidence="3">TRV642</strain>
    </source>
</reference>
<dbReference type="RefSeq" id="WP_263362683.1">
    <property type="nucleotide sequence ID" value="NZ_OX336425.1"/>
</dbReference>
<feature type="chain" id="PRO_5040998496" description="Bacterial virulence domain-containing protein" evidence="1">
    <location>
        <begin position="21"/>
        <end position="476"/>
    </location>
</feature>
<dbReference type="InterPro" id="IPR029058">
    <property type="entry name" value="AB_hydrolase_fold"/>
</dbReference>
<name>A0A9W4TFL7_9FLAO</name>
<proteinExistence type="predicted"/>